<reference evidence="4 5" key="1">
    <citation type="submission" date="2016-10" db="EMBL/GenBank/DDBJ databases">
        <title>Paenibacillus species isolates.</title>
        <authorList>
            <person name="Beno S.M."/>
        </authorList>
    </citation>
    <scope>NUCLEOTIDE SEQUENCE [LARGE SCALE GENOMIC DNA]</scope>
    <source>
        <strain evidence="4 5">FSL H7-0744</strain>
    </source>
</reference>
<dbReference type="RefSeq" id="WP_076110425.1">
    <property type="nucleotide sequence ID" value="NZ_MPTB01000010.1"/>
</dbReference>
<feature type="region of interest" description="Disordered" evidence="1">
    <location>
        <begin position="104"/>
        <end position="134"/>
    </location>
</feature>
<dbReference type="Gene3D" id="3.10.450.40">
    <property type="match status" value="2"/>
</dbReference>
<dbReference type="Pfam" id="PF03413">
    <property type="entry name" value="PepSY"/>
    <property type="match status" value="2"/>
</dbReference>
<feature type="transmembrane region" description="Helical" evidence="2">
    <location>
        <begin position="12"/>
        <end position="34"/>
    </location>
</feature>
<feature type="domain" description="PepSY" evidence="3">
    <location>
        <begin position="132"/>
        <end position="189"/>
    </location>
</feature>
<dbReference type="InterPro" id="IPR025711">
    <property type="entry name" value="PepSY"/>
</dbReference>
<keyword evidence="2" id="KW-0812">Transmembrane</keyword>
<keyword evidence="2" id="KW-1133">Transmembrane helix</keyword>
<organism evidence="4 5">
    <name type="scientific">Paenibacillus borealis</name>
    <dbReference type="NCBI Taxonomy" id="160799"/>
    <lineage>
        <taxon>Bacteria</taxon>
        <taxon>Bacillati</taxon>
        <taxon>Bacillota</taxon>
        <taxon>Bacilli</taxon>
        <taxon>Bacillales</taxon>
        <taxon>Paenibacillaceae</taxon>
        <taxon>Paenibacillus</taxon>
    </lineage>
</organism>
<accession>A0ABX3HHR8</accession>
<comment type="caution">
    <text evidence="4">The sequence shown here is derived from an EMBL/GenBank/DDBJ whole genome shotgun (WGS) entry which is preliminary data.</text>
</comment>
<dbReference type="Proteomes" id="UP000187412">
    <property type="component" value="Unassembled WGS sequence"/>
</dbReference>
<evidence type="ECO:0000313" key="4">
    <source>
        <dbReference type="EMBL" id="OMD49190.1"/>
    </source>
</evidence>
<evidence type="ECO:0000256" key="2">
    <source>
        <dbReference type="SAM" id="Phobius"/>
    </source>
</evidence>
<dbReference type="EMBL" id="MPTB01000010">
    <property type="protein sequence ID" value="OMD49190.1"/>
    <property type="molecule type" value="Genomic_DNA"/>
</dbReference>
<evidence type="ECO:0000313" key="5">
    <source>
        <dbReference type="Proteomes" id="UP000187412"/>
    </source>
</evidence>
<feature type="domain" description="PepSY" evidence="3">
    <location>
        <begin position="41"/>
        <end position="93"/>
    </location>
</feature>
<keyword evidence="2" id="KW-0472">Membrane</keyword>
<evidence type="ECO:0000256" key="1">
    <source>
        <dbReference type="SAM" id="MobiDB-lite"/>
    </source>
</evidence>
<gene>
    <name evidence="4" type="ORF">BSK56_10225</name>
</gene>
<keyword evidence="5" id="KW-1185">Reference proteome</keyword>
<sequence>MKIKKPESKKFICKAVIIIAAVLLLSIAAFKIFANESAQLLTKEQAKQAVLKEYSGSVENLTLQSGNYVAELKTGQGLYELELDGATGEIVSIVLLEPAASAEVRPTPLPSSAPPAGGSALPSPSPTAPRAVSEDEAVKLALQEVPGELDDVDTEINESGAFYLVEVNTTDGREAVVQVDAISGNIMSVAWEEPDEDHP</sequence>
<evidence type="ECO:0000259" key="3">
    <source>
        <dbReference type="Pfam" id="PF03413"/>
    </source>
</evidence>
<name>A0ABX3HHR8_PAEBO</name>
<protein>
    <recommendedName>
        <fullName evidence="3">PepSY domain-containing protein</fullName>
    </recommendedName>
</protein>
<proteinExistence type="predicted"/>